<keyword evidence="4" id="KW-1185">Reference proteome</keyword>
<dbReference type="GO" id="GO:1990904">
    <property type="term" value="C:ribonucleoprotein complex"/>
    <property type="evidence" value="ECO:0007669"/>
    <property type="project" value="UniProtKB-KW"/>
</dbReference>
<proteinExistence type="predicted"/>
<name>A0A1I6IBL1_9FIRM</name>
<dbReference type="SUPFAM" id="SSF50104">
    <property type="entry name" value="Translation proteins SH3-like domain"/>
    <property type="match status" value="1"/>
</dbReference>
<dbReference type="Gene3D" id="2.30.30.30">
    <property type="match status" value="1"/>
</dbReference>
<dbReference type="CDD" id="cd06088">
    <property type="entry name" value="KOW_RPL14"/>
    <property type="match status" value="1"/>
</dbReference>
<evidence type="ECO:0008006" key="5">
    <source>
        <dbReference type="Google" id="ProtNLM"/>
    </source>
</evidence>
<sequence>MADLKRGMLVRSKAGHDKNELFVIIEVVNEYVYLVNGKQKTLSKPKKKKVQHIQITNYVDENINGKQNEELNDSYVRKLIKKFDAGCE</sequence>
<keyword evidence="2" id="KW-0687">Ribonucleoprotein</keyword>
<reference evidence="3 4" key="1">
    <citation type="submission" date="2016-10" db="EMBL/GenBank/DDBJ databases">
        <authorList>
            <person name="de Groot N.N."/>
        </authorList>
    </citation>
    <scope>NUCLEOTIDE SEQUENCE [LARGE SCALE GENOMIC DNA]</scope>
    <source>
        <strain evidence="3 4">743A</strain>
    </source>
</reference>
<dbReference type="STRING" id="37658.SAMN05661086_00670"/>
<dbReference type="RefSeq" id="WP_092559284.1">
    <property type="nucleotide sequence ID" value="NZ_FOYZ01000002.1"/>
</dbReference>
<evidence type="ECO:0000256" key="1">
    <source>
        <dbReference type="ARBA" id="ARBA00022980"/>
    </source>
</evidence>
<accession>A0A1I6IBL1</accession>
<dbReference type="EMBL" id="FOYZ01000002">
    <property type="protein sequence ID" value="SFR64215.1"/>
    <property type="molecule type" value="Genomic_DNA"/>
</dbReference>
<dbReference type="Proteomes" id="UP000199659">
    <property type="component" value="Unassembled WGS sequence"/>
</dbReference>
<protein>
    <recommendedName>
        <fullName evidence="5">Ribosomal protein L14E/L6E/L27E</fullName>
    </recommendedName>
</protein>
<dbReference type="GO" id="GO:0005840">
    <property type="term" value="C:ribosome"/>
    <property type="evidence" value="ECO:0007669"/>
    <property type="project" value="UniProtKB-KW"/>
</dbReference>
<evidence type="ECO:0000313" key="4">
    <source>
        <dbReference type="Proteomes" id="UP000199659"/>
    </source>
</evidence>
<dbReference type="OrthoDB" id="1683515at2"/>
<dbReference type="InterPro" id="IPR041985">
    <property type="entry name" value="Ribosomal_eL14_KOW"/>
</dbReference>
<dbReference type="InterPro" id="IPR014722">
    <property type="entry name" value="Rib_uL2_dom2"/>
</dbReference>
<dbReference type="AlphaFoldDB" id="A0A1I6IBL1"/>
<dbReference type="InterPro" id="IPR008991">
    <property type="entry name" value="Translation_prot_SH3-like_sf"/>
</dbReference>
<organism evidence="3 4">
    <name type="scientific">Anaeromicropila populeti</name>
    <dbReference type="NCBI Taxonomy" id="37658"/>
    <lineage>
        <taxon>Bacteria</taxon>
        <taxon>Bacillati</taxon>
        <taxon>Bacillota</taxon>
        <taxon>Clostridia</taxon>
        <taxon>Lachnospirales</taxon>
        <taxon>Lachnospiraceae</taxon>
        <taxon>Anaeromicropila</taxon>
    </lineage>
</organism>
<keyword evidence="1" id="KW-0689">Ribosomal protein</keyword>
<gene>
    <name evidence="3" type="ORF">SAMN05661086_00670</name>
</gene>
<evidence type="ECO:0000313" key="3">
    <source>
        <dbReference type="EMBL" id="SFR64215.1"/>
    </source>
</evidence>
<evidence type="ECO:0000256" key="2">
    <source>
        <dbReference type="ARBA" id="ARBA00023274"/>
    </source>
</evidence>